<evidence type="ECO:0000313" key="2">
    <source>
        <dbReference type="Proteomes" id="UP000290602"/>
    </source>
</evidence>
<dbReference type="AlphaFoldDB" id="A0A4Q0VJF6"/>
<evidence type="ECO:0000313" key="1">
    <source>
        <dbReference type="EMBL" id="RXI78111.1"/>
    </source>
</evidence>
<sequence length="100" mass="11351">MADQPTLFNIRIHVKLCLIPTGTMLYLAKFVHIFNKVVNRADITLPIASKGQTRHVFPFIKRKTKKPNQIVSLLAATACVMQLKIQVSILKLFDYLPTCL</sequence>
<proteinExistence type="predicted"/>
<organism evidence="1 2">
    <name type="scientific">Levilactobacillus suantsaii</name>
    <dbReference type="NCBI Taxonomy" id="2292255"/>
    <lineage>
        <taxon>Bacteria</taxon>
        <taxon>Bacillati</taxon>
        <taxon>Bacillota</taxon>
        <taxon>Bacilli</taxon>
        <taxon>Lactobacillales</taxon>
        <taxon>Lactobacillaceae</taxon>
        <taxon>Levilactobacillus</taxon>
    </lineage>
</organism>
<gene>
    <name evidence="1" type="ORF">DXH47_07950</name>
</gene>
<dbReference type="Proteomes" id="UP000290602">
    <property type="component" value="Unassembled WGS sequence"/>
</dbReference>
<comment type="caution">
    <text evidence="1">The sequence shown here is derived from an EMBL/GenBank/DDBJ whole genome shotgun (WGS) entry which is preliminary data.</text>
</comment>
<dbReference type="EMBL" id="QXIL01000015">
    <property type="protein sequence ID" value="RXI78111.1"/>
    <property type="molecule type" value="Genomic_DNA"/>
</dbReference>
<protein>
    <submittedName>
        <fullName evidence="1">Uncharacterized protein</fullName>
    </submittedName>
</protein>
<reference evidence="1 2" key="1">
    <citation type="submission" date="2018-08" db="EMBL/GenBank/DDBJ databases">
        <title>Lactobacillus suantsai sp. nov., isolated from traditional fermented suan-tsai in Taiwan.</title>
        <authorList>
            <person name="Huang C.-H."/>
        </authorList>
    </citation>
    <scope>NUCLEOTIDE SEQUENCE [LARGE SCALE GENOMIC DNA]</scope>
    <source>
        <strain evidence="1 2">BCRC 12945</strain>
    </source>
</reference>
<name>A0A4Q0VJF6_9LACO</name>
<accession>A0A4Q0VJF6</accession>
<keyword evidence="2" id="KW-1185">Reference proteome</keyword>